<dbReference type="EMBL" id="CDMZ01003875">
    <property type="protein sequence ID" value="CUC10406.1"/>
    <property type="molecule type" value="Genomic_DNA"/>
</dbReference>
<proteinExistence type="predicted"/>
<evidence type="ECO:0000313" key="1">
    <source>
        <dbReference type="EMBL" id="CUC10406.1"/>
    </source>
</evidence>
<reference evidence="1" key="1">
    <citation type="submission" date="2014-11" db="EMBL/GenBank/DDBJ databases">
        <title>Molecular phylogeny of cliff fern family Woodsiaceae with morphological implications.</title>
        <authorList>
            <person name="Shao Y.-Z."/>
            <person name="Wei R."/>
            <person name="Zhang X.-C."/>
        </authorList>
    </citation>
    <scope>NUCLEOTIDE SEQUENCE</scope>
</reference>
<dbReference type="PhylomeDB" id="A0A0K6S9R7"/>
<organism evidence="1">
    <name type="scientific">Chromera velia CCMP2878</name>
    <dbReference type="NCBI Taxonomy" id="1169474"/>
    <lineage>
        <taxon>Eukaryota</taxon>
        <taxon>Sar</taxon>
        <taxon>Alveolata</taxon>
        <taxon>Colpodellida</taxon>
        <taxon>Chromeraceae</taxon>
        <taxon>Chromera</taxon>
    </lineage>
</organism>
<name>A0A0K6S9R7_9ALVE</name>
<dbReference type="AlphaFoldDB" id="A0A0K6S9R7"/>
<gene>
    <name evidence="1" type="ORF">Cvel_8569.t2.CR2</name>
</gene>
<protein>
    <submittedName>
        <fullName evidence="1">Uncharacterized protein</fullName>
    </submittedName>
</protein>
<sequence>MRSLDPPVPLTETFIEIAGEYGQLEVLKWLRERDDPCPWDEREMLNVGCPQVVAYVRPSLGMPETAEDDKAFQEARWDREWDEMKRIRTANPSVRWNTMNPQTPAELHMYEIDIAKHFAENTSSDPPPPPEGLDRLLSAHIEKCLESPDMVFSSLHLHQDSPFTFLMALQKPNFQHFLWLLRMCTETGKEKLKERLRVEYVPHLPSVLRSIVSQLHNNILFPCQDDRFSSDRVTTDYEMQWKFFSGGTLVAPQTLSALRTRFEEQERKAFESLKIFDWMAAEGIEFCKTIPASLSGTHGRTVAALTRLVEGWGREGWRALLDRCRAAEVLAYTGWTSHC</sequence>
<dbReference type="VEuPathDB" id="CryptoDB:Cvel_8569"/>
<accession>A0A0K6S9R7</accession>